<evidence type="ECO:0000256" key="8">
    <source>
        <dbReference type="PIRSR" id="PIRSR005091-3"/>
    </source>
</evidence>
<dbReference type="PANTHER" id="PTHR47371">
    <property type="entry name" value="LIPOTEICHOIC ACID SYNTHASE"/>
    <property type="match status" value="1"/>
</dbReference>
<dbReference type="InterPro" id="IPR012160">
    <property type="entry name" value="LtaS-like"/>
</dbReference>
<feature type="binding site" evidence="8">
    <location>
        <position position="284"/>
    </location>
    <ligand>
        <name>Mn(2+)</name>
        <dbReference type="ChEBI" id="CHEBI:29035"/>
    </ligand>
</feature>
<evidence type="ECO:0000256" key="1">
    <source>
        <dbReference type="ARBA" id="ARBA00004651"/>
    </source>
</evidence>
<evidence type="ECO:0000256" key="9">
    <source>
        <dbReference type="SAM" id="Phobius"/>
    </source>
</evidence>
<dbReference type="Gene3D" id="3.40.720.10">
    <property type="entry name" value="Alkaline Phosphatase, subunit A"/>
    <property type="match status" value="1"/>
</dbReference>
<dbReference type="SUPFAM" id="SSF53649">
    <property type="entry name" value="Alkaline phosphatase-like"/>
    <property type="match status" value="1"/>
</dbReference>
<evidence type="ECO:0000313" key="12">
    <source>
        <dbReference type="Proteomes" id="UP000252733"/>
    </source>
</evidence>
<dbReference type="Gene3D" id="3.30.1120.80">
    <property type="match status" value="1"/>
</dbReference>
<dbReference type="Pfam" id="PF00884">
    <property type="entry name" value="Sulfatase"/>
    <property type="match status" value="1"/>
</dbReference>
<proteinExistence type="predicted"/>
<feature type="domain" description="Sulfatase N-terminal" evidence="10">
    <location>
        <begin position="276"/>
        <end position="551"/>
    </location>
</feature>
<keyword evidence="4 9" id="KW-1133">Transmembrane helix</keyword>
<dbReference type="GO" id="GO:0016740">
    <property type="term" value="F:transferase activity"/>
    <property type="evidence" value="ECO:0007669"/>
    <property type="project" value="UniProtKB-KW"/>
</dbReference>
<dbReference type="PIRSF" id="PIRSF005091">
    <property type="entry name" value="Mmb_sulf_HI1246"/>
    <property type="match status" value="1"/>
</dbReference>
<dbReference type="GO" id="GO:0005886">
    <property type="term" value="C:plasma membrane"/>
    <property type="evidence" value="ECO:0007669"/>
    <property type="project" value="UniProtKB-SubCell"/>
</dbReference>
<evidence type="ECO:0000256" key="7">
    <source>
        <dbReference type="PIRSR" id="PIRSR005091-2"/>
    </source>
</evidence>
<keyword evidence="11" id="KW-0808">Transferase</keyword>
<keyword evidence="12" id="KW-1185">Reference proteome</keyword>
<feature type="active site" evidence="6">
    <location>
        <position position="330"/>
    </location>
</feature>
<dbReference type="PANTHER" id="PTHR47371:SF3">
    <property type="entry name" value="PHOSPHOGLYCEROL TRANSFERASE I"/>
    <property type="match status" value="1"/>
</dbReference>
<dbReference type="Proteomes" id="UP000252733">
    <property type="component" value="Unassembled WGS sequence"/>
</dbReference>
<feature type="transmembrane region" description="Helical" evidence="9">
    <location>
        <begin position="12"/>
        <end position="34"/>
    </location>
</feature>
<name>A0A368VC39_9BACT</name>
<gene>
    <name evidence="11" type="ORF">DFO77_103167</name>
</gene>
<dbReference type="CDD" id="cd16015">
    <property type="entry name" value="LTA_synthase"/>
    <property type="match status" value="1"/>
</dbReference>
<evidence type="ECO:0000256" key="6">
    <source>
        <dbReference type="PIRSR" id="PIRSR005091-1"/>
    </source>
</evidence>
<feature type="transmembrane region" description="Helical" evidence="9">
    <location>
        <begin position="89"/>
        <end position="111"/>
    </location>
</feature>
<organism evidence="11 12">
    <name type="scientific">Marinilabilia salmonicolor</name>
    <dbReference type="NCBI Taxonomy" id="989"/>
    <lineage>
        <taxon>Bacteria</taxon>
        <taxon>Pseudomonadati</taxon>
        <taxon>Bacteroidota</taxon>
        <taxon>Bacteroidia</taxon>
        <taxon>Marinilabiliales</taxon>
        <taxon>Marinilabiliaceae</taxon>
        <taxon>Marinilabilia</taxon>
    </lineage>
</organism>
<sequence length="645" mass="74236">MHRSWSLNEFLVLIIRFLFILTLFSISRLTFFWFNADLFREISFNGFLNLLVGGLRFDISALLYVNSLFLLLSLLPFKFKFSNWYQKGLKILFLVTNGIALAGNVADTIYYRFTLKRTTAGVFEQFSNEENMGALWLRFIFDYWYATLIWVAFMFLLGYLYNRVKPQPALKTFGWKYLGITVVVMAVVGGLSIGGMRGGFRHSTRPINISNAAKYVERPEQVSIVLNTPFSIFRTFGKTVFKPVRFFEEEELSKIYTPVFQPEQSASGSRVGEKYPNVVLIILESFGREHIGALNQNLENGNYEGFTPFLDSLITQSWAFDKAYANGRKSIDALPSVIASVPSLVQPYIVSEYSTNKINGLAGLLSRVGYETAFYHGAPNGSMGFHAFTKMAGYDAYKGKTEYNNDEDFDGMWGIWDEPFFQFFAEDMGQLKEPFFTTLFSVSSHHPFAVPEQYVDTFPKGPLPLHEVMGYSDMALRRFFETASRADWFENTLFIITADHCTIPFHEEYKTPVESFAIPLVFYKPGDISPRMDSGLAQQTDIMPTVLSYIDYPYPYVAFGNDLLSKSREERFVVNYINDRYQFLYNNYAIYFDGEEVTEVYDLKSDPLQEINIKQGADLKNAKRLFKAYLQQYISRMINDEMSLK</sequence>
<feature type="binding site" evidence="8">
    <location>
        <position position="499"/>
    </location>
    <ligand>
        <name>Mn(2+)</name>
        <dbReference type="ChEBI" id="CHEBI:29035"/>
    </ligand>
</feature>
<evidence type="ECO:0000256" key="3">
    <source>
        <dbReference type="ARBA" id="ARBA00022692"/>
    </source>
</evidence>
<keyword evidence="7" id="KW-0464">Manganese</keyword>
<dbReference type="InterPro" id="IPR050448">
    <property type="entry name" value="OpgB/LTA_synthase_biosynth"/>
</dbReference>
<evidence type="ECO:0000256" key="5">
    <source>
        <dbReference type="ARBA" id="ARBA00023136"/>
    </source>
</evidence>
<evidence type="ECO:0000256" key="4">
    <source>
        <dbReference type="ARBA" id="ARBA00022989"/>
    </source>
</evidence>
<dbReference type="AlphaFoldDB" id="A0A368VC39"/>
<dbReference type="InterPro" id="IPR017850">
    <property type="entry name" value="Alkaline_phosphatase_core_sf"/>
</dbReference>
<keyword evidence="5 9" id="KW-0472">Membrane</keyword>
<evidence type="ECO:0000313" key="11">
    <source>
        <dbReference type="EMBL" id="RCW38696.1"/>
    </source>
</evidence>
<accession>A0A368VC39</accession>
<dbReference type="RefSeq" id="WP_114436445.1">
    <property type="nucleotide sequence ID" value="NZ_QPIZ01000003.1"/>
</dbReference>
<feature type="transmembrane region" description="Helical" evidence="9">
    <location>
        <begin position="54"/>
        <end position="77"/>
    </location>
</feature>
<feature type="transmembrane region" description="Helical" evidence="9">
    <location>
        <begin position="173"/>
        <end position="196"/>
    </location>
</feature>
<protein>
    <submittedName>
        <fullName evidence="11">Phosphoglycerol transferase MdoB-like AlkP superfamily enzyme</fullName>
    </submittedName>
</protein>
<feature type="binding site" evidence="8">
    <location>
        <position position="500"/>
    </location>
    <ligand>
        <name>Mn(2+)</name>
        <dbReference type="ChEBI" id="CHEBI:29035"/>
    </ligand>
</feature>
<evidence type="ECO:0000256" key="2">
    <source>
        <dbReference type="ARBA" id="ARBA00022475"/>
    </source>
</evidence>
<comment type="caution">
    <text evidence="11">The sequence shown here is derived from an EMBL/GenBank/DDBJ whole genome shotgun (WGS) entry which is preliminary data.</text>
</comment>
<feature type="binding site" evidence="7">
    <location>
        <position position="445"/>
    </location>
    <ligand>
        <name>substrate</name>
    </ligand>
</feature>
<dbReference type="EMBL" id="QPIZ01000003">
    <property type="protein sequence ID" value="RCW38696.1"/>
    <property type="molecule type" value="Genomic_DNA"/>
</dbReference>
<keyword evidence="3 9" id="KW-0812">Transmembrane</keyword>
<feature type="transmembrane region" description="Helical" evidence="9">
    <location>
        <begin position="143"/>
        <end position="161"/>
    </location>
</feature>
<comment type="subcellular location">
    <subcellularLocation>
        <location evidence="1">Cell membrane</location>
        <topology evidence="1">Multi-pass membrane protein</topology>
    </subcellularLocation>
</comment>
<keyword evidence="2" id="KW-1003">Cell membrane</keyword>
<keyword evidence="7" id="KW-0479">Metal-binding</keyword>
<reference evidence="11 12" key="1">
    <citation type="submission" date="2018-07" db="EMBL/GenBank/DDBJ databases">
        <title>Freshwater and sediment microbial communities from various areas in North America, analyzing microbe dynamics in response to fracking.</title>
        <authorList>
            <person name="Lamendella R."/>
        </authorList>
    </citation>
    <scope>NUCLEOTIDE SEQUENCE [LARGE SCALE GENOMIC DNA]</scope>
    <source>
        <strain evidence="11 12">160A</strain>
    </source>
</reference>
<dbReference type="InterPro" id="IPR000917">
    <property type="entry name" value="Sulfatase_N"/>
</dbReference>
<evidence type="ECO:0000259" key="10">
    <source>
        <dbReference type="Pfam" id="PF00884"/>
    </source>
</evidence>
<dbReference type="GO" id="GO:0046872">
    <property type="term" value="F:metal ion binding"/>
    <property type="evidence" value="ECO:0007669"/>
    <property type="project" value="UniProtKB-KW"/>
</dbReference>